<keyword evidence="4" id="KW-1185">Reference proteome</keyword>
<feature type="region of interest" description="Disordered" evidence="1">
    <location>
        <begin position="196"/>
        <end position="257"/>
    </location>
</feature>
<keyword evidence="2" id="KW-0812">Transmembrane</keyword>
<reference evidence="3 4" key="1">
    <citation type="journal article" date="2013" name="BMC Genomics">
        <title>The genome and transcriptome of the pine saprophyte Ophiostoma piceae, and a comparison with the bark beetle-associated pine pathogen Grosmannia clavigera.</title>
        <authorList>
            <person name="Haridas S."/>
            <person name="Wang Y."/>
            <person name="Lim L."/>
            <person name="Massoumi Alamouti S."/>
            <person name="Jackman S."/>
            <person name="Docking R."/>
            <person name="Robertson G."/>
            <person name="Birol I."/>
            <person name="Bohlmann J."/>
            <person name="Breuil C."/>
        </authorList>
    </citation>
    <scope>NUCLEOTIDE SEQUENCE [LARGE SCALE GENOMIC DNA]</scope>
    <source>
        <strain evidence="3 4">UAMH 11346</strain>
    </source>
</reference>
<evidence type="ECO:0000313" key="4">
    <source>
        <dbReference type="Proteomes" id="UP000016923"/>
    </source>
</evidence>
<evidence type="ECO:0000256" key="1">
    <source>
        <dbReference type="SAM" id="MobiDB-lite"/>
    </source>
</evidence>
<protein>
    <submittedName>
        <fullName evidence="3">Uncharacterized protein</fullName>
    </submittedName>
</protein>
<evidence type="ECO:0000256" key="2">
    <source>
        <dbReference type="SAM" id="Phobius"/>
    </source>
</evidence>
<keyword evidence="2" id="KW-1133">Transmembrane helix</keyword>
<proteinExistence type="predicted"/>
<dbReference type="AlphaFoldDB" id="S3C104"/>
<dbReference type="Proteomes" id="UP000016923">
    <property type="component" value="Unassembled WGS sequence"/>
</dbReference>
<name>S3C104_OPHP1</name>
<organism evidence="3 4">
    <name type="scientific">Ophiostoma piceae (strain UAMH 11346)</name>
    <name type="common">Sap stain fungus</name>
    <dbReference type="NCBI Taxonomy" id="1262450"/>
    <lineage>
        <taxon>Eukaryota</taxon>
        <taxon>Fungi</taxon>
        <taxon>Dikarya</taxon>
        <taxon>Ascomycota</taxon>
        <taxon>Pezizomycotina</taxon>
        <taxon>Sordariomycetes</taxon>
        <taxon>Sordariomycetidae</taxon>
        <taxon>Ophiostomatales</taxon>
        <taxon>Ophiostomataceae</taxon>
        <taxon>Ophiostoma</taxon>
    </lineage>
</organism>
<dbReference type="EMBL" id="KE148156">
    <property type="protein sequence ID" value="EPE05391.1"/>
    <property type="molecule type" value="Genomic_DNA"/>
</dbReference>
<feature type="transmembrane region" description="Helical" evidence="2">
    <location>
        <begin position="49"/>
        <end position="72"/>
    </location>
</feature>
<keyword evidence="2" id="KW-0472">Membrane</keyword>
<evidence type="ECO:0000313" key="3">
    <source>
        <dbReference type="EMBL" id="EPE05391.1"/>
    </source>
</evidence>
<accession>S3C104</accession>
<dbReference type="VEuPathDB" id="FungiDB:F503_02130"/>
<feature type="compositionally biased region" description="Polar residues" evidence="1">
    <location>
        <begin position="204"/>
        <end position="225"/>
    </location>
</feature>
<dbReference type="HOGENOM" id="CLU_1082201_0_0_1"/>
<sequence>MPPIQPRYVPAAIAALVATSAATIASDDDDDSSQNTPTPKERAHIKAELIFAIVLAYLVIMAICGSFLWSWISSCCRDRARIRARVRARKERMQARNGLGWFDRWTISPVRRSNRVQRRRTSPTHTVLPVPSAEDYRRMNDDGAGGDRVNRGRENIGIEVLPEYALVPPNSPIDPPAGPQADPSIERVLHFPRQAHTTAHPEQRPNQNSRPSRPSHPSQFRTSNRLPAHLSSPAPSYRSRDAYPPPPPYHPDNDHNV</sequence>
<feature type="region of interest" description="Disordered" evidence="1">
    <location>
        <begin position="114"/>
        <end position="152"/>
    </location>
</feature>
<gene>
    <name evidence="3" type="ORF">F503_02130</name>
</gene>